<keyword evidence="5" id="KW-0418">Kinase</keyword>
<evidence type="ECO:0000313" key="10">
    <source>
        <dbReference type="Proteomes" id="UP000179023"/>
    </source>
</evidence>
<evidence type="ECO:0000256" key="1">
    <source>
        <dbReference type="ARBA" id="ARBA00000085"/>
    </source>
</evidence>
<dbReference type="PANTHER" id="PTHR43711:SF1">
    <property type="entry name" value="HISTIDINE KINASE 1"/>
    <property type="match status" value="1"/>
</dbReference>
<dbReference type="InterPro" id="IPR050736">
    <property type="entry name" value="Sensor_HK_Regulatory"/>
</dbReference>
<dbReference type="PANTHER" id="PTHR43711">
    <property type="entry name" value="TWO-COMPONENT HISTIDINE KINASE"/>
    <property type="match status" value="1"/>
</dbReference>
<comment type="catalytic activity">
    <reaction evidence="1">
        <text>ATP + protein L-histidine = ADP + protein N-phospho-L-histidine.</text>
        <dbReference type="EC" id="2.7.13.3"/>
    </reaction>
</comment>
<sequence length="286" mass="32010">MGMVIIIAMLASYLLASRYVEQPEIAALVVLAVTAVLLVLGHAVIAGFNKIAEANRTKSEFLSVITHQLRSPLSVFKWTLDAVIRDIQKNQDEKQALQFLTTLTQTSENMIQLVNLLLEATRIEAKTFALKKRPFALDELTKSVVEEFRTYAGALHLTFSLHSDHDLPQVMGDPERTQIVIQNLIDNAIRYSKESGAIEIAIERDSSPMVRWTIRDKGIGIPEEQKQLIFSKFFRATNAQNKQSHGTGIGLYISRAIIELSDGKMSFSSKEGEGTTFWFTLPINNT</sequence>
<dbReference type="EC" id="2.7.13.3" evidence="2"/>
<keyword evidence="7" id="KW-0812">Transmembrane</keyword>
<evidence type="ECO:0000256" key="3">
    <source>
        <dbReference type="ARBA" id="ARBA00022553"/>
    </source>
</evidence>
<dbReference type="Pfam" id="PF02518">
    <property type="entry name" value="HATPase_c"/>
    <property type="match status" value="1"/>
</dbReference>
<dbReference type="GO" id="GO:0000155">
    <property type="term" value="F:phosphorelay sensor kinase activity"/>
    <property type="evidence" value="ECO:0007669"/>
    <property type="project" value="InterPro"/>
</dbReference>
<feature type="domain" description="Histidine kinase" evidence="8">
    <location>
        <begin position="64"/>
        <end position="285"/>
    </location>
</feature>
<dbReference type="PROSITE" id="PS50109">
    <property type="entry name" value="HIS_KIN"/>
    <property type="match status" value="1"/>
</dbReference>
<evidence type="ECO:0000256" key="4">
    <source>
        <dbReference type="ARBA" id="ARBA00022679"/>
    </source>
</evidence>
<feature type="transmembrane region" description="Helical" evidence="7">
    <location>
        <begin position="26"/>
        <end position="48"/>
    </location>
</feature>
<dbReference type="Pfam" id="PF00512">
    <property type="entry name" value="HisKA"/>
    <property type="match status" value="1"/>
</dbReference>
<dbReference type="InterPro" id="IPR003661">
    <property type="entry name" value="HisK_dim/P_dom"/>
</dbReference>
<keyword evidence="7" id="KW-1133">Transmembrane helix</keyword>
<evidence type="ECO:0000313" key="9">
    <source>
        <dbReference type="EMBL" id="OGZ99858.1"/>
    </source>
</evidence>
<dbReference type="Proteomes" id="UP000179023">
    <property type="component" value="Unassembled WGS sequence"/>
</dbReference>
<dbReference type="SUPFAM" id="SSF55874">
    <property type="entry name" value="ATPase domain of HSP90 chaperone/DNA topoisomerase II/histidine kinase"/>
    <property type="match status" value="1"/>
</dbReference>
<dbReference type="PRINTS" id="PR00344">
    <property type="entry name" value="BCTRLSENSOR"/>
</dbReference>
<dbReference type="InterPro" id="IPR036097">
    <property type="entry name" value="HisK_dim/P_sf"/>
</dbReference>
<evidence type="ECO:0000256" key="6">
    <source>
        <dbReference type="ARBA" id="ARBA00023012"/>
    </source>
</evidence>
<evidence type="ECO:0000259" key="8">
    <source>
        <dbReference type="PROSITE" id="PS50109"/>
    </source>
</evidence>
<dbReference type="SMART" id="SM00388">
    <property type="entry name" value="HisKA"/>
    <property type="match status" value="1"/>
</dbReference>
<organism evidence="9 10">
    <name type="scientific">Candidatus Sungbacteria bacterium RIFCSPHIGHO2_02_FULL_47_11</name>
    <dbReference type="NCBI Taxonomy" id="1802270"/>
    <lineage>
        <taxon>Bacteria</taxon>
        <taxon>Candidatus Sungiibacteriota</taxon>
    </lineage>
</organism>
<evidence type="ECO:0000256" key="7">
    <source>
        <dbReference type="SAM" id="Phobius"/>
    </source>
</evidence>
<accession>A0A1G2KN66</accession>
<keyword evidence="7" id="KW-0472">Membrane</keyword>
<dbReference type="Gene3D" id="3.30.565.10">
    <property type="entry name" value="Histidine kinase-like ATPase, C-terminal domain"/>
    <property type="match status" value="1"/>
</dbReference>
<keyword evidence="4" id="KW-0808">Transferase</keyword>
<keyword evidence="6" id="KW-0902">Two-component regulatory system</keyword>
<name>A0A1G2KN66_9BACT</name>
<dbReference type="InterPro" id="IPR005467">
    <property type="entry name" value="His_kinase_dom"/>
</dbReference>
<dbReference type="STRING" id="1802270.A3C07_00425"/>
<protein>
    <recommendedName>
        <fullName evidence="2">histidine kinase</fullName>
        <ecNumber evidence="2">2.7.13.3</ecNumber>
    </recommendedName>
</protein>
<dbReference type="EMBL" id="MHQI01000032">
    <property type="protein sequence ID" value="OGZ99858.1"/>
    <property type="molecule type" value="Genomic_DNA"/>
</dbReference>
<comment type="caution">
    <text evidence="9">The sequence shown here is derived from an EMBL/GenBank/DDBJ whole genome shotgun (WGS) entry which is preliminary data.</text>
</comment>
<dbReference type="SUPFAM" id="SSF47384">
    <property type="entry name" value="Homodimeric domain of signal transducing histidine kinase"/>
    <property type="match status" value="1"/>
</dbReference>
<dbReference type="Gene3D" id="1.10.287.130">
    <property type="match status" value="1"/>
</dbReference>
<dbReference type="InterPro" id="IPR004358">
    <property type="entry name" value="Sig_transdc_His_kin-like_C"/>
</dbReference>
<proteinExistence type="predicted"/>
<dbReference type="InterPro" id="IPR036890">
    <property type="entry name" value="HATPase_C_sf"/>
</dbReference>
<dbReference type="FunFam" id="3.30.565.10:FF:000006">
    <property type="entry name" value="Sensor histidine kinase WalK"/>
    <property type="match status" value="1"/>
</dbReference>
<reference evidence="9 10" key="1">
    <citation type="journal article" date="2016" name="Nat. Commun.">
        <title>Thousands of microbial genomes shed light on interconnected biogeochemical processes in an aquifer system.</title>
        <authorList>
            <person name="Anantharaman K."/>
            <person name="Brown C.T."/>
            <person name="Hug L.A."/>
            <person name="Sharon I."/>
            <person name="Castelle C.J."/>
            <person name="Probst A.J."/>
            <person name="Thomas B.C."/>
            <person name="Singh A."/>
            <person name="Wilkins M.J."/>
            <person name="Karaoz U."/>
            <person name="Brodie E.L."/>
            <person name="Williams K.H."/>
            <person name="Hubbard S.S."/>
            <person name="Banfield J.F."/>
        </authorList>
    </citation>
    <scope>NUCLEOTIDE SEQUENCE [LARGE SCALE GENOMIC DNA]</scope>
</reference>
<evidence type="ECO:0000256" key="5">
    <source>
        <dbReference type="ARBA" id="ARBA00022777"/>
    </source>
</evidence>
<dbReference type="SMART" id="SM00387">
    <property type="entry name" value="HATPase_c"/>
    <property type="match status" value="1"/>
</dbReference>
<dbReference type="AlphaFoldDB" id="A0A1G2KN66"/>
<dbReference type="CDD" id="cd00082">
    <property type="entry name" value="HisKA"/>
    <property type="match status" value="1"/>
</dbReference>
<evidence type="ECO:0000256" key="2">
    <source>
        <dbReference type="ARBA" id="ARBA00012438"/>
    </source>
</evidence>
<dbReference type="InterPro" id="IPR003594">
    <property type="entry name" value="HATPase_dom"/>
</dbReference>
<keyword evidence="3" id="KW-0597">Phosphoprotein</keyword>
<gene>
    <name evidence="9" type="ORF">A3C07_00425</name>
</gene>